<name>A0A414J4M0_9FIRM</name>
<dbReference type="PANTHER" id="PTHR35333">
    <property type="entry name" value="BETA-LACTAMASE"/>
    <property type="match status" value="1"/>
</dbReference>
<feature type="signal peptide" evidence="1">
    <location>
        <begin position="1"/>
        <end position="25"/>
    </location>
</feature>
<accession>A0A414J4M0</accession>
<dbReference type="GO" id="GO:0008800">
    <property type="term" value="F:beta-lactamase activity"/>
    <property type="evidence" value="ECO:0007669"/>
    <property type="project" value="InterPro"/>
</dbReference>
<dbReference type="Pfam" id="PF13354">
    <property type="entry name" value="Beta-lactamase2"/>
    <property type="match status" value="1"/>
</dbReference>
<dbReference type="Gene3D" id="3.40.710.10">
    <property type="entry name" value="DD-peptidase/beta-lactamase superfamily"/>
    <property type="match status" value="1"/>
</dbReference>
<dbReference type="InterPro" id="IPR012338">
    <property type="entry name" value="Beta-lactam/transpept-like"/>
</dbReference>
<dbReference type="Proteomes" id="UP000283745">
    <property type="component" value="Unassembled WGS sequence"/>
</dbReference>
<evidence type="ECO:0000313" key="3">
    <source>
        <dbReference type="EMBL" id="RHE39336.1"/>
    </source>
</evidence>
<evidence type="ECO:0000259" key="2">
    <source>
        <dbReference type="Pfam" id="PF13354"/>
    </source>
</evidence>
<feature type="chain" id="PRO_5019133557" evidence="1">
    <location>
        <begin position="26"/>
        <end position="482"/>
    </location>
</feature>
<dbReference type="InterPro" id="IPR045155">
    <property type="entry name" value="Beta-lactam_cat"/>
</dbReference>
<keyword evidence="3" id="KW-0378">Hydrolase</keyword>
<dbReference type="SUPFAM" id="SSF69360">
    <property type="entry name" value="Cell wall binding repeat"/>
    <property type="match status" value="1"/>
</dbReference>
<comment type="caution">
    <text evidence="3">The sequence shown here is derived from an EMBL/GenBank/DDBJ whole genome shotgun (WGS) entry which is preliminary data.</text>
</comment>
<protein>
    <submittedName>
        <fullName evidence="3">Serine hydrolase</fullName>
    </submittedName>
</protein>
<sequence length="482" mass="52991">MKTGNRLKNWKILAAGLVFMTTASAATAPVAASSLLSVTGESQIRPIEDGSGKYILKSDGFYCLKEDGSKDAAPAVHYFDHVNIDGTILDGFYYHDESGCFQAGSSNMVKITKLSCAKSTDEDAETVDFDGYYMVNNLGKLTAAPQVRYISNYVIDNTTYDGYYYFDENGKMVTETGTHELEMASNGQIFSGIYYFGGPNGALLQEAGVTEEGFPVDATGKVTALDDLGMDTLEPQLTSMLSGYDGTWSVYVKDLATDEEIILNDTQIYSASLIKVFVMAKTYEDMDTVLEHEAALMKTDKDNAKVKAKVDTLLRNMITVSDNESCNELGRLQSEKHDFLDGAELVNKYLKKEGYTETTYQNTLHPSSSQKLSLGGHNMTTVKDCGKLLERIYKGECVSREASEEMLNLLSNQENTTKIPEGVPADVKTANKTGETDENQHDIAIVYGPKTTYILCVMSEDSTNAIANIRSISKVVYNYLNL</sequence>
<dbReference type="RefSeq" id="WP_015541347.1">
    <property type="nucleotide sequence ID" value="NZ_CABJFK010000008.1"/>
</dbReference>
<organism evidence="3 4">
    <name type="scientific">Blautia obeum</name>
    <dbReference type="NCBI Taxonomy" id="40520"/>
    <lineage>
        <taxon>Bacteria</taxon>
        <taxon>Bacillati</taxon>
        <taxon>Bacillota</taxon>
        <taxon>Clostridia</taxon>
        <taxon>Lachnospirales</taxon>
        <taxon>Lachnospiraceae</taxon>
        <taxon>Blautia</taxon>
    </lineage>
</organism>
<gene>
    <name evidence="3" type="ORF">DW740_11390</name>
</gene>
<reference evidence="3 4" key="1">
    <citation type="submission" date="2018-08" db="EMBL/GenBank/DDBJ databases">
        <title>A genome reference for cultivated species of the human gut microbiota.</title>
        <authorList>
            <person name="Zou Y."/>
            <person name="Xue W."/>
            <person name="Luo G."/>
        </authorList>
    </citation>
    <scope>NUCLEOTIDE SEQUENCE [LARGE SCALE GENOMIC DNA]</scope>
    <source>
        <strain evidence="3 4">AM28-23</strain>
    </source>
</reference>
<evidence type="ECO:0000313" key="4">
    <source>
        <dbReference type="Proteomes" id="UP000283745"/>
    </source>
</evidence>
<dbReference type="EMBL" id="QSKF01000008">
    <property type="protein sequence ID" value="RHE39336.1"/>
    <property type="molecule type" value="Genomic_DNA"/>
</dbReference>
<evidence type="ECO:0000256" key="1">
    <source>
        <dbReference type="SAM" id="SignalP"/>
    </source>
</evidence>
<dbReference type="AlphaFoldDB" id="A0A414J4M0"/>
<dbReference type="PANTHER" id="PTHR35333:SF3">
    <property type="entry name" value="BETA-LACTAMASE-TYPE TRANSPEPTIDASE FOLD CONTAINING PROTEIN"/>
    <property type="match status" value="1"/>
</dbReference>
<feature type="domain" description="Beta-lactamase class A catalytic" evidence="2">
    <location>
        <begin position="249"/>
        <end position="458"/>
    </location>
</feature>
<dbReference type="GO" id="GO:0046677">
    <property type="term" value="P:response to antibiotic"/>
    <property type="evidence" value="ECO:0007669"/>
    <property type="project" value="InterPro"/>
</dbReference>
<proteinExistence type="predicted"/>
<dbReference type="InterPro" id="IPR000871">
    <property type="entry name" value="Beta-lactam_class-A"/>
</dbReference>
<keyword evidence="1" id="KW-0732">Signal</keyword>
<dbReference type="GO" id="GO:0030655">
    <property type="term" value="P:beta-lactam antibiotic catabolic process"/>
    <property type="evidence" value="ECO:0007669"/>
    <property type="project" value="InterPro"/>
</dbReference>
<dbReference type="SUPFAM" id="SSF56601">
    <property type="entry name" value="beta-lactamase/transpeptidase-like"/>
    <property type="match status" value="1"/>
</dbReference>